<dbReference type="RefSeq" id="WP_341627023.1">
    <property type="nucleotide sequence ID" value="NZ_JBAKBA010000006.1"/>
</dbReference>
<comment type="similarity">
    <text evidence="1">Belongs to the flavin monoamine oxidase family.</text>
</comment>
<dbReference type="InterPro" id="IPR050703">
    <property type="entry name" value="Flavin_MAO"/>
</dbReference>
<keyword evidence="4" id="KW-1185">Reference proteome</keyword>
<dbReference type="SUPFAM" id="SSF51905">
    <property type="entry name" value="FAD/NAD(P)-binding domain"/>
    <property type="match status" value="1"/>
</dbReference>
<sequence length="370" mass="41815">MHINNIIIGGGLSGLLSAWYLQKQGIPYLLLEAKPKLGGRILGVKDSSTEHYHDLGPTWIFPHQFNIQQLLEELNIPYVEQYTRGDALFQKQGNQGIIRTEGAGAASMYRVIGGMTTIINVLYSKIDSRNIKTEHVVTNTTKVDDQWIITAQHNNETKSFHANNLILALPPRMIVEHLTPTYWASSELIEHFKQVPTWMAAQAKFISIYHSSFWREKGLSGQVFSQQGPMQEMHDACSIDISETGEQVNLTNALFGFIGVPANHRQQYDESQIKEACLNQLNQLYENSEEELDSILYKDWATDAFFASARDINEQPKHPDFPMDQYMSELTQKNIFLAGSEFSRTDAGYLEGAVCAVNDVIAKIINTDNR</sequence>
<dbReference type="Pfam" id="PF01593">
    <property type="entry name" value="Amino_oxidase"/>
    <property type="match status" value="1"/>
</dbReference>
<organism evidence="3 4">
    <name type="scientific">Psychromonas arctica</name>
    <dbReference type="NCBI Taxonomy" id="168275"/>
    <lineage>
        <taxon>Bacteria</taxon>
        <taxon>Pseudomonadati</taxon>
        <taxon>Pseudomonadota</taxon>
        <taxon>Gammaproteobacteria</taxon>
        <taxon>Alteromonadales</taxon>
        <taxon>Psychromonadaceae</taxon>
        <taxon>Psychromonas</taxon>
    </lineage>
</organism>
<dbReference type="Pfam" id="PF13450">
    <property type="entry name" value="NAD_binding_8"/>
    <property type="match status" value="1"/>
</dbReference>
<feature type="domain" description="Amine oxidase" evidence="2">
    <location>
        <begin position="106"/>
        <end position="354"/>
    </location>
</feature>
<evidence type="ECO:0000256" key="1">
    <source>
        <dbReference type="ARBA" id="ARBA00005995"/>
    </source>
</evidence>
<evidence type="ECO:0000313" key="3">
    <source>
        <dbReference type="EMBL" id="MEL0658353.1"/>
    </source>
</evidence>
<dbReference type="InterPro" id="IPR002937">
    <property type="entry name" value="Amino_oxidase"/>
</dbReference>
<protein>
    <submittedName>
        <fullName evidence="3">FAD-dependent oxidoreductase</fullName>
    </submittedName>
</protein>
<dbReference type="PANTHER" id="PTHR43563">
    <property type="entry name" value="AMINE OXIDASE"/>
    <property type="match status" value="1"/>
</dbReference>
<dbReference type="InterPro" id="IPR036188">
    <property type="entry name" value="FAD/NAD-bd_sf"/>
</dbReference>
<dbReference type="PANTHER" id="PTHR43563:SF1">
    <property type="entry name" value="AMINE OXIDASE [FLAVIN-CONTAINING] B"/>
    <property type="match status" value="1"/>
</dbReference>
<dbReference type="SUPFAM" id="SSF54373">
    <property type="entry name" value="FAD-linked reductases, C-terminal domain"/>
    <property type="match status" value="1"/>
</dbReference>
<proteinExistence type="inferred from homology"/>
<accession>A0ABU9H8Z7</accession>
<dbReference type="Proteomes" id="UP001366060">
    <property type="component" value="Unassembled WGS sequence"/>
</dbReference>
<reference evidence="3 4" key="1">
    <citation type="submission" date="2024-02" db="EMBL/GenBank/DDBJ databases">
        <title>Bacteria isolated from the canopy kelp, Nereocystis luetkeana.</title>
        <authorList>
            <person name="Pfister C.A."/>
            <person name="Younker I.T."/>
            <person name="Light S.H."/>
        </authorList>
    </citation>
    <scope>NUCLEOTIDE SEQUENCE [LARGE SCALE GENOMIC DNA]</scope>
    <source>
        <strain evidence="3 4">TI.2.07</strain>
    </source>
</reference>
<name>A0ABU9H8Z7_9GAMM</name>
<dbReference type="EMBL" id="JBAKBA010000006">
    <property type="protein sequence ID" value="MEL0658353.1"/>
    <property type="molecule type" value="Genomic_DNA"/>
</dbReference>
<comment type="caution">
    <text evidence="3">The sequence shown here is derived from an EMBL/GenBank/DDBJ whole genome shotgun (WGS) entry which is preliminary data.</text>
</comment>
<evidence type="ECO:0000313" key="4">
    <source>
        <dbReference type="Proteomes" id="UP001366060"/>
    </source>
</evidence>
<evidence type="ECO:0000259" key="2">
    <source>
        <dbReference type="Pfam" id="PF01593"/>
    </source>
</evidence>
<gene>
    <name evidence="3" type="ORF">V6255_04285</name>
</gene>
<dbReference type="Gene3D" id="3.50.50.60">
    <property type="entry name" value="FAD/NAD(P)-binding domain"/>
    <property type="match status" value="2"/>
</dbReference>